<sequence length="50" mass="5630">MNPDTRSLLRVAIEDAEAADEIFYNLMGDDVESRREFIETNAGLVSNIDI</sequence>
<protein>
    <recommendedName>
        <fullName evidence="2">DNA gyrase B subunit C-terminal domain-containing protein</fullName>
    </recommendedName>
</protein>
<organism evidence="3">
    <name type="scientific">uncultured marine bacterium MedDCM-OCT-S04-C385</name>
    <dbReference type="NCBI Taxonomy" id="743055"/>
    <lineage>
        <taxon>Bacteria</taxon>
        <taxon>environmental samples</taxon>
    </lineage>
</organism>
<reference evidence="3" key="1">
    <citation type="journal article" date="2010" name="ISME J.">
        <title>Metagenome of the Mediterranean deep chlorophyll maximum studied by direct and fosmid library 454 pyrosequencing.</title>
        <authorList>
            <person name="Ghai R."/>
            <person name="Martin-Cuadrado A.B."/>
            <person name="Molto A.G."/>
            <person name="Heredia I.G."/>
            <person name="Cabrera R."/>
            <person name="Martin J."/>
            <person name="Verdu M."/>
            <person name="Deschamps P."/>
            <person name="Moreira D."/>
            <person name="Lopez-Garcia P."/>
            <person name="Mira A."/>
            <person name="Rodriguez-Valera F."/>
        </authorList>
    </citation>
    <scope>NUCLEOTIDE SEQUENCE</scope>
</reference>
<accession>D6PCZ1</accession>
<feature type="domain" description="DNA gyrase B subunit C-terminal" evidence="2">
    <location>
        <begin position="1"/>
        <end position="39"/>
    </location>
</feature>
<evidence type="ECO:0000313" key="3">
    <source>
        <dbReference type="EMBL" id="ADD93592.1"/>
    </source>
</evidence>
<dbReference type="PRINTS" id="PR01159">
    <property type="entry name" value="DNAGYRASEB"/>
</dbReference>
<dbReference type="GO" id="GO:0006265">
    <property type="term" value="P:DNA topological change"/>
    <property type="evidence" value="ECO:0007669"/>
    <property type="project" value="InterPro"/>
</dbReference>
<evidence type="ECO:0000259" key="2">
    <source>
        <dbReference type="Pfam" id="PF00986"/>
    </source>
</evidence>
<proteinExistence type="predicted"/>
<dbReference type="EMBL" id="GU942988">
    <property type="protein sequence ID" value="ADD93592.1"/>
    <property type="molecule type" value="Genomic_DNA"/>
</dbReference>
<dbReference type="AlphaFoldDB" id="D6PCZ1"/>
<dbReference type="InterPro" id="IPR013759">
    <property type="entry name" value="Topo_IIA_B_C"/>
</dbReference>
<dbReference type="Gene3D" id="3.40.50.670">
    <property type="match status" value="1"/>
</dbReference>
<dbReference type="InterPro" id="IPR013760">
    <property type="entry name" value="Topo_IIA-like_dom_sf"/>
</dbReference>
<dbReference type="GO" id="GO:0003677">
    <property type="term" value="F:DNA binding"/>
    <property type="evidence" value="ECO:0007669"/>
    <property type="project" value="InterPro"/>
</dbReference>
<dbReference type="Pfam" id="PF00986">
    <property type="entry name" value="DNA_gyraseB_C"/>
    <property type="match status" value="1"/>
</dbReference>
<dbReference type="InterPro" id="IPR002288">
    <property type="entry name" value="DNA_gyrase_B_C"/>
</dbReference>
<dbReference type="InterPro" id="IPR000565">
    <property type="entry name" value="Topo_IIA_B"/>
</dbReference>
<dbReference type="GO" id="GO:0005524">
    <property type="term" value="F:ATP binding"/>
    <property type="evidence" value="ECO:0007669"/>
    <property type="project" value="InterPro"/>
</dbReference>
<evidence type="ECO:0000256" key="1">
    <source>
        <dbReference type="ARBA" id="ARBA00000185"/>
    </source>
</evidence>
<name>D6PCZ1_9BACT</name>
<dbReference type="SUPFAM" id="SSF56719">
    <property type="entry name" value="Type II DNA topoisomerase"/>
    <property type="match status" value="1"/>
</dbReference>
<dbReference type="GO" id="GO:0003918">
    <property type="term" value="F:DNA topoisomerase type II (double strand cut, ATP-hydrolyzing) activity"/>
    <property type="evidence" value="ECO:0007669"/>
    <property type="project" value="UniProtKB-EC"/>
</dbReference>
<comment type="catalytic activity">
    <reaction evidence="1">
        <text>ATP-dependent breakage, passage and rejoining of double-stranded DNA.</text>
        <dbReference type="EC" id="5.6.2.2"/>
    </reaction>
</comment>